<protein>
    <submittedName>
        <fullName evidence="1">Uncharacterized protein</fullName>
    </submittedName>
</protein>
<dbReference type="AlphaFoldDB" id="A0A645G2T0"/>
<gene>
    <name evidence="1" type="ORF">SDC9_168314</name>
</gene>
<proteinExistence type="predicted"/>
<evidence type="ECO:0000313" key="1">
    <source>
        <dbReference type="EMBL" id="MPN20935.1"/>
    </source>
</evidence>
<organism evidence="1">
    <name type="scientific">bioreactor metagenome</name>
    <dbReference type="NCBI Taxonomy" id="1076179"/>
    <lineage>
        <taxon>unclassified sequences</taxon>
        <taxon>metagenomes</taxon>
        <taxon>ecological metagenomes</taxon>
    </lineage>
</organism>
<dbReference type="EMBL" id="VSSQ01068797">
    <property type="protein sequence ID" value="MPN20935.1"/>
    <property type="molecule type" value="Genomic_DNA"/>
</dbReference>
<accession>A0A645G2T0</accession>
<sequence>MNEINAGIVVLDPMQVGYPGRVGHEKIGVKHFDAVPQFAGNVFHFLGRVHGEANMRVYLTQFLHHAFWKWNCGQHFEVLGHATILLSRFLPGQALLSRVLARILLQHPLL</sequence>
<reference evidence="1" key="1">
    <citation type="submission" date="2019-08" db="EMBL/GenBank/DDBJ databases">
        <authorList>
            <person name="Kucharzyk K."/>
            <person name="Murdoch R.W."/>
            <person name="Higgins S."/>
            <person name="Loffler F."/>
        </authorList>
    </citation>
    <scope>NUCLEOTIDE SEQUENCE</scope>
</reference>
<comment type="caution">
    <text evidence="1">The sequence shown here is derived from an EMBL/GenBank/DDBJ whole genome shotgun (WGS) entry which is preliminary data.</text>
</comment>
<name>A0A645G2T0_9ZZZZ</name>